<keyword evidence="1" id="KW-0472">Membrane</keyword>
<gene>
    <name evidence="3" type="primary">yidD</name>
    <name evidence="3" type="ORF">F1188_04905</name>
</gene>
<keyword evidence="4" id="KW-1185">Reference proteome</keyword>
<dbReference type="PANTHER" id="PTHR33383">
    <property type="entry name" value="MEMBRANE PROTEIN INSERTION EFFICIENCY FACTOR-RELATED"/>
    <property type="match status" value="1"/>
</dbReference>
<name>A0A5M6IFZ6_9PROT</name>
<keyword evidence="1" id="KW-1003">Cell membrane</keyword>
<protein>
    <recommendedName>
        <fullName evidence="1">Putative membrane protein insertion efficiency factor</fullName>
    </recommendedName>
</protein>
<sequence length="117" mass="12616">MTAAGHVPRHLLRGLIRVYQLFLSPLLGQNCRYMPTCSAYAMEALERHGVVRGGWLAARRILRCHPWGGMGYDPVPEARARPKRSNGPVSTADSDATGPLDTAGPRSPGGGREADLP</sequence>
<reference evidence="3 4" key="1">
    <citation type="submission" date="2019-09" db="EMBL/GenBank/DDBJ databases">
        <title>Genome sequence of Roseospira marina, one of the more divergent members of the non-sulfur purple photosynthetic bacterial family, the Rhodospirillaceae.</title>
        <authorList>
            <person name="Meyer T."/>
            <person name="Kyndt J."/>
        </authorList>
    </citation>
    <scope>NUCLEOTIDE SEQUENCE [LARGE SCALE GENOMIC DNA]</scope>
    <source>
        <strain evidence="3 4">DSM 15113</strain>
    </source>
</reference>
<dbReference type="HAMAP" id="MF_00386">
    <property type="entry name" value="UPF0161_YidD"/>
    <property type="match status" value="1"/>
</dbReference>
<comment type="subcellular location">
    <subcellularLocation>
        <location evidence="1">Cell membrane</location>
        <topology evidence="1">Peripheral membrane protein</topology>
        <orientation evidence="1">Cytoplasmic side</orientation>
    </subcellularLocation>
</comment>
<evidence type="ECO:0000313" key="3">
    <source>
        <dbReference type="EMBL" id="KAA5606807.1"/>
    </source>
</evidence>
<dbReference type="Proteomes" id="UP000324065">
    <property type="component" value="Unassembled WGS sequence"/>
</dbReference>
<evidence type="ECO:0000256" key="1">
    <source>
        <dbReference type="HAMAP-Rule" id="MF_00386"/>
    </source>
</evidence>
<organism evidence="3 4">
    <name type="scientific">Roseospira marina</name>
    <dbReference type="NCBI Taxonomy" id="140057"/>
    <lineage>
        <taxon>Bacteria</taxon>
        <taxon>Pseudomonadati</taxon>
        <taxon>Pseudomonadota</taxon>
        <taxon>Alphaproteobacteria</taxon>
        <taxon>Rhodospirillales</taxon>
        <taxon>Rhodospirillaceae</taxon>
        <taxon>Roseospira</taxon>
    </lineage>
</organism>
<dbReference type="InterPro" id="IPR002696">
    <property type="entry name" value="Membr_insert_effic_factor_YidD"/>
</dbReference>
<dbReference type="Pfam" id="PF01809">
    <property type="entry name" value="YidD"/>
    <property type="match status" value="1"/>
</dbReference>
<comment type="caution">
    <text evidence="3">The sequence shown here is derived from an EMBL/GenBank/DDBJ whole genome shotgun (WGS) entry which is preliminary data.</text>
</comment>
<feature type="region of interest" description="Disordered" evidence="2">
    <location>
        <begin position="69"/>
        <end position="117"/>
    </location>
</feature>
<dbReference type="SMART" id="SM01234">
    <property type="entry name" value="Haemolytic"/>
    <property type="match status" value="1"/>
</dbReference>
<dbReference type="OrthoDB" id="9801753at2"/>
<proteinExistence type="inferred from homology"/>
<dbReference type="RefSeq" id="WP_150061408.1">
    <property type="nucleotide sequence ID" value="NZ_JACHII010000005.1"/>
</dbReference>
<dbReference type="PANTHER" id="PTHR33383:SF1">
    <property type="entry name" value="MEMBRANE PROTEIN INSERTION EFFICIENCY FACTOR-RELATED"/>
    <property type="match status" value="1"/>
</dbReference>
<accession>A0A5M6IFZ6</accession>
<comment type="function">
    <text evidence="1">Could be involved in insertion of integral membrane proteins into the membrane.</text>
</comment>
<dbReference type="NCBIfam" id="TIGR00278">
    <property type="entry name" value="membrane protein insertion efficiency factor YidD"/>
    <property type="match status" value="1"/>
</dbReference>
<dbReference type="AlphaFoldDB" id="A0A5M6IFZ6"/>
<evidence type="ECO:0000256" key="2">
    <source>
        <dbReference type="SAM" id="MobiDB-lite"/>
    </source>
</evidence>
<dbReference type="EMBL" id="VWPJ01000003">
    <property type="protein sequence ID" value="KAA5606807.1"/>
    <property type="molecule type" value="Genomic_DNA"/>
</dbReference>
<evidence type="ECO:0000313" key="4">
    <source>
        <dbReference type="Proteomes" id="UP000324065"/>
    </source>
</evidence>
<comment type="similarity">
    <text evidence="1">Belongs to the UPF0161 family.</text>
</comment>
<dbReference type="GO" id="GO:0005886">
    <property type="term" value="C:plasma membrane"/>
    <property type="evidence" value="ECO:0007669"/>
    <property type="project" value="UniProtKB-SubCell"/>
</dbReference>